<keyword evidence="2 3" id="KW-0482">Metalloprotease</keyword>
<evidence type="ECO:0000313" key="6">
    <source>
        <dbReference type="EMBL" id="CEF59727.1"/>
    </source>
</evidence>
<name>A0A090KWY9_STRRB</name>
<dbReference type="SMART" id="SM00235">
    <property type="entry name" value="ZnMc"/>
    <property type="match status" value="1"/>
</dbReference>
<comment type="cofactor">
    <cofactor evidence="2 3">
        <name>Zn(2+)</name>
        <dbReference type="ChEBI" id="CHEBI:29105"/>
    </cofactor>
    <text evidence="2 3">Binds 1 zinc ion per subunit.</text>
</comment>
<keyword evidence="7" id="KW-1185">Reference proteome</keyword>
<dbReference type="Pfam" id="PF01400">
    <property type="entry name" value="Astacin"/>
    <property type="match status" value="1"/>
</dbReference>
<evidence type="ECO:0000256" key="1">
    <source>
        <dbReference type="ARBA" id="ARBA00023157"/>
    </source>
</evidence>
<reference evidence="8" key="3">
    <citation type="submission" date="2020-12" db="UniProtKB">
        <authorList>
            <consortium name="WormBaseParasite"/>
        </authorList>
    </citation>
    <scope>IDENTIFICATION</scope>
</reference>
<dbReference type="PANTHER" id="PTHR10127">
    <property type="entry name" value="DISCOIDIN, CUB, EGF, LAMININ , AND ZINC METALLOPROTEASE DOMAIN CONTAINING"/>
    <property type="match status" value="1"/>
</dbReference>
<dbReference type="CTD" id="36384538"/>
<evidence type="ECO:0000313" key="7">
    <source>
        <dbReference type="Proteomes" id="UP000035682"/>
    </source>
</evidence>
<dbReference type="GeneID" id="36384538"/>
<evidence type="ECO:0000256" key="4">
    <source>
        <dbReference type="SAM" id="Phobius"/>
    </source>
</evidence>
<dbReference type="InterPro" id="IPR006026">
    <property type="entry name" value="Peptidase_Metallo"/>
</dbReference>
<keyword evidence="2 3" id="KW-0645">Protease</keyword>
<feature type="transmembrane region" description="Helical" evidence="4">
    <location>
        <begin position="6"/>
        <end position="25"/>
    </location>
</feature>
<dbReference type="InterPro" id="IPR024079">
    <property type="entry name" value="MetalloPept_cat_dom_sf"/>
</dbReference>
<feature type="binding site" evidence="2">
    <location>
        <position position="149"/>
    </location>
    <ligand>
        <name>Zn(2+)</name>
        <dbReference type="ChEBI" id="CHEBI:29105"/>
        <note>catalytic</note>
    </ligand>
</feature>
<reference evidence="7" key="2">
    <citation type="submission" date="2014-09" db="EMBL/GenBank/DDBJ databases">
        <authorList>
            <person name="Martin A.A."/>
        </authorList>
    </citation>
    <scope>NUCLEOTIDE SEQUENCE</scope>
    <source>
        <strain evidence="7">ED321</strain>
    </source>
</reference>
<sequence>MKTNIYIYIFTTISFTFIICLWLIYRNLSYNKNKIIVSNDIIFEDNHIDYKRDILKDQIDAWKIPIKYFVESPVSTENVEKAMNEITKSTCIKFEKQNEFNNNTQGLYFKEASECSSHVGHVYNEYFQVINLASSCYNNPFLILHEIGHALGLVHEHTRIDRDKYVTIHYNNMYNSENVNFQIRNFEVYKNYSTSYDFSSLMHYGPYDFSTVFSYIFGYKTIESKLEREYDWMMGQRKKMTFNDYKQINLCYCNLCNWVKNETGKRIKKKNDESLCKNGGYPDFNNCNKCICPTGYTGDYCKDIIQSDKNCGPTSFNVNETGIPIILQGEMNCYVFLKAEKEKKIKLQITYVNAPYNGNICTEDIAYQVKYRKDKGATGLLLCGHHSRVITLTSESNSILLFYKGISGHSLMTFTFKQAD</sequence>
<evidence type="ECO:0000256" key="2">
    <source>
        <dbReference type="PROSITE-ProRule" id="PRU01211"/>
    </source>
</evidence>
<dbReference type="GO" id="GO:0006508">
    <property type="term" value="P:proteolysis"/>
    <property type="evidence" value="ECO:0007669"/>
    <property type="project" value="UniProtKB-KW"/>
</dbReference>
<dbReference type="GO" id="GO:0004222">
    <property type="term" value="F:metalloendopeptidase activity"/>
    <property type="evidence" value="ECO:0007669"/>
    <property type="project" value="UniProtKB-UniRule"/>
</dbReference>
<keyword evidence="4" id="KW-0472">Membrane</keyword>
<dbReference type="WormBase" id="SRAE_X000147200">
    <property type="protein sequence ID" value="SRP07774"/>
    <property type="gene ID" value="WBGene00267044"/>
</dbReference>
<accession>A0A090KWY9</accession>
<gene>
    <name evidence="6 8 9" type="ORF">SRAE_X000147200</name>
</gene>
<keyword evidence="2 3" id="KW-0378">Hydrolase</keyword>
<evidence type="ECO:0000313" key="9">
    <source>
        <dbReference type="WormBase" id="SRAE_X000147200"/>
    </source>
</evidence>
<evidence type="ECO:0000313" key="8">
    <source>
        <dbReference type="WBParaSite" id="SRAE_X000147200.1"/>
    </source>
</evidence>
<evidence type="ECO:0000259" key="5">
    <source>
        <dbReference type="PROSITE" id="PS51864"/>
    </source>
</evidence>
<protein>
    <recommendedName>
        <fullName evidence="3">Metalloendopeptidase</fullName>
        <ecNumber evidence="3">3.4.24.-</ecNumber>
    </recommendedName>
</protein>
<evidence type="ECO:0000256" key="3">
    <source>
        <dbReference type="RuleBase" id="RU361183"/>
    </source>
</evidence>
<comment type="caution">
    <text evidence="2">Lacks conserved residue(s) required for the propagation of feature annotation.</text>
</comment>
<dbReference type="OrthoDB" id="5913174at2759"/>
<dbReference type="Gene3D" id="3.40.390.10">
    <property type="entry name" value="Collagenase (Catalytic Domain)"/>
    <property type="match status" value="1"/>
</dbReference>
<feature type="binding site" evidence="2">
    <location>
        <position position="145"/>
    </location>
    <ligand>
        <name>Zn(2+)</name>
        <dbReference type="ChEBI" id="CHEBI:29105"/>
        <note>catalytic</note>
    </ligand>
</feature>
<dbReference type="AlphaFoldDB" id="A0A090KWY9"/>
<dbReference type="RefSeq" id="XP_024498938.1">
    <property type="nucleotide sequence ID" value="XM_024649363.1"/>
</dbReference>
<dbReference type="PROSITE" id="PS51864">
    <property type="entry name" value="ASTACIN"/>
    <property type="match status" value="1"/>
</dbReference>
<keyword evidence="2 3" id="KW-0862">Zinc</keyword>
<dbReference type="SUPFAM" id="SSF55486">
    <property type="entry name" value="Metalloproteases ('zincins'), catalytic domain"/>
    <property type="match status" value="1"/>
</dbReference>
<keyword evidence="4" id="KW-0812">Transmembrane</keyword>
<dbReference type="EC" id="3.4.24.-" evidence="3"/>
<reference evidence="6" key="1">
    <citation type="submission" date="2014-09" db="EMBL/GenBank/DDBJ databases">
        <authorList>
            <person name="Aslett A.Martin."/>
        </authorList>
    </citation>
    <scope>NUCLEOTIDE SEQUENCE</scope>
    <source>
        <strain evidence="6">ED321 Heterogonic</strain>
    </source>
</reference>
<dbReference type="WBParaSite" id="SRAE_X000147200.1">
    <property type="protein sequence ID" value="SRAE_X000147200.1"/>
    <property type="gene ID" value="WBGene00267044"/>
</dbReference>
<dbReference type="Proteomes" id="UP000035682">
    <property type="component" value="Unplaced"/>
</dbReference>
<keyword evidence="2 3" id="KW-0479">Metal-binding</keyword>
<dbReference type="PRINTS" id="PR00480">
    <property type="entry name" value="ASTACIN"/>
</dbReference>
<proteinExistence type="predicted"/>
<dbReference type="GO" id="GO:0008270">
    <property type="term" value="F:zinc ion binding"/>
    <property type="evidence" value="ECO:0007669"/>
    <property type="project" value="UniProtKB-UniRule"/>
</dbReference>
<dbReference type="OMA" id="YSAMEMW"/>
<dbReference type="EMBL" id="LN609396">
    <property type="protein sequence ID" value="CEF59727.1"/>
    <property type="molecule type" value="Genomic_DNA"/>
</dbReference>
<feature type="domain" description="Peptidase M12A" evidence="5">
    <location>
        <begin position="52"/>
        <end position="254"/>
    </location>
</feature>
<feature type="binding site" evidence="2">
    <location>
        <position position="155"/>
    </location>
    <ligand>
        <name>Zn(2+)</name>
        <dbReference type="ChEBI" id="CHEBI:29105"/>
        <note>catalytic</note>
    </ligand>
</feature>
<feature type="active site" evidence="2">
    <location>
        <position position="146"/>
    </location>
</feature>
<dbReference type="PANTHER" id="PTHR10127:SF794">
    <property type="entry name" value="ZINC METALLOPROTEINASE NAS-22-RELATED"/>
    <property type="match status" value="1"/>
</dbReference>
<keyword evidence="4" id="KW-1133">Transmembrane helix</keyword>
<dbReference type="InterPro" id="IPR001506">
    <property type="entry name" value="Peptidase_M12A"/>
</dbReference>
<keyword evidence="1" id="KW-1015">Disulfide bond</keyword>
<organism evidence="6">
    <name type="scientific">Strongyloides ratti</name>
    <name type="common">Parasitic roundworm</name>
    <dbReference type="NCBI Taxonomy" id="34506"/>
    <lineage>
        <taxon>Eukaryota</taxon>
        <taxon>Metazoa</taxon>
        <taxon>Ecdysozoa</taxon>
        <taxon>Nematoda</taxon>
        <taxon>Chromadorea</taxon>
        <taxon>Rhabditida</taxon>
        <taxon>Tylenchina</taxon>
        <taxon>Panagrolaimomorpha</taxon>
        <taxon>Strongyloidoidea</taxon>
        <taxon>Strongyloididae</taxon>
        <taxon>Strongyloides</taxon>
    </lineage>
</organism>